<dbReference type="PRINTS" id="PR00909">
    <property type="entry name" value="SPERMDNBNDNG"/>
</dbReference>
<keyword evidence="4" id="KW-0574">Periplasm</keyword>
<dbReference type="EMBL" id="JWHT01000025">
    <property type="protein sequence ID" value="KIU24824.1"/>
    <property type="molecule type" value="Genomic_DNA"/>
</dbReference>
<name>A0A0D1KJE8_9LACO</name>
<evidence type="ECO:0000313" key="6">
    <source>
        <dbReference type="EMBL" id="KIU24824.1"/>
    </source>
</evidence>
<dbReference type="SUPFAM" id="SSF53850">
    <property type="entry name" value="Periplasmic binding protein-like II"/>
    <property type="match status" value="1"/>
</dbReference>
<comment type="caution">
    <text evidence="6">The sequence shown here is derived from an EMBL/GenBank/DDBJ whole genome shotgun (WGS) entry which is preliminary data.</text>
</comment>
<evidence type="ECO:0000313" key="7">
    <source>
        <dbReference type="Proteomes" id="UP000032289"/>
    </source>
</evidence>
<evidence type="ECO:0000256" key="4">
    <source>
        <dbReference type="ARBA" id="ARBA00022764"/>
    </source>
</evidence>
<evidence type="ECO:0000256" key="2">
    <source>
        <dbReference type="ARBA" id="ARBA00022448"/>
    </source>
</evidence>
<dbReference type="GO" id="GO:0019808">
    <property type="term" value="F:polyamine binding"/>
    <property type="evidence" value="ECO:0007669"/>
    <property type="project" value="InterPro"/>
</dbReference>
<evidence type="ECO:0000256" key="3">
    <source>
        <dbReference type="ARBA" id="ARBA00022729"/>
    </source>
</evidence>
<dbReference type="GO" id="GO:0015846">
    <property type="term" value="P:polyamine transport"/>
    <property type="evidence" value="ECO:0007669"/>
    <property type="project" value="InterPro"/>
</dbReference>
<dbReference type="PATRIC" id="fig|137591.24.peg.986"/>
<keyword evidence="3" id="KW-0732">Signal</keyword>
<gene>
    <name evidence="6" type="primary">potD</name>
    <name evidence="6" type="ORF">ab3b_01007</name>
</gene>
<feature type="binding site" evidence="5">
    <location>
        <position position="96"/>
    </location>
    <ligand>
        <name>spermidine</name>
        <dbReference type="ChEBI" id="CHEBI:57834"/>
    </ligand>
</feature>
<dbReference type="Proteomes" id="UP000032289">
    <property type="component" value="Unassembled WGS sequence"/>
</dbReference>
<protein>
    <submittedName>
        <fullName evidence="6">PotD protein</fullName>
    </submittedName>
</protein>
<keyword evidence="2" id="KW-0813">Transport</keyword>
<dbReference type="InterPro" id="IPR001188">
    <property type="entry name" value="Sperm_putr-bd"/>
</dbReference>
<comment type="subcellular location">
    <subcellularLocation>
        <location evidence="1">Periplasm</location>
    </subcellularLocation>
</comment>
<dbReference type="GO" id="GO:0042597">
    <property type="term" value="C:periplasmic space"/>
    <property type="evidence" value="ECO:0007669"/>
    <property type="project" value="UniProtKB-SubCell"/>
</dbReference>
<evidence type="ECO:0000256" key="5">
    <source>
        <dbReference type="PIRSR" id="PIRSR019574-1"/>
    </source>
</evidence>
<evidence type="ECO:0000256" key="1">
    <source>
        <dbReference type="ARBA" id="ARBA00004418"/>
    </source>
</evidence>
<proteinExistence type="predicted"/>
<dbReference type="RefSeq" id="WP_043941107.1">
    <property type="nucleotide sequence ID" value="NZ_JWHT01000025.1"/>
</dbReference>
<accession>A0A0D1KJE8</accession>
<dbReference type="Gene3D" id="3.40.190.10">
    <property type="entry name" value="Periplasmic binding protein-like II"/>
    <property type="match status" value="2"/>
</dbReference>
<reference evidence="6 7" key="1">
    <citation type="journal article" date="2015" name="Microbiology (Mosc.)">
        <title>Genomics of the Weissella cibaria species with an examination of its metabolic traits.</title>
        <authorList>
            <person name="Lynch K.M."/>
            <person name="Lucid A."/>
            <person name="Arendt E.K."/>
            <person name="Sleator R.D."/>
            <person name="Lucey B."/>
            <person name="Coffey A."/>
        </authorList>
    </citation>
    <scope>NUCLEOTIDE SEQUENCE [LARGE SCALE GENOMIC DNA]</scope>
    <source>
        <strain evidence="6 7">AB3b</strain>
    </source>
</reference>
<dbReference type="PANTHER" id="PTHR30222:SF17">
    <property type="entry name" value="SPERMIDINE_PUTRESCINE-BINDING PERIPLASMIC PROTEIN"/>
    <property type="match status" value="1"/>
</dbReference>
<organism evidence="6 7">
    <name type="scientific">Weissella cibaria</name>
    <dbReference type="NCBI Taxonomy" id="137591"/>
    <lineage>
        <taxon>Bacteria</taxon>
        <taxon>Bacillati</taxon>
        <taxon>Bacillota</taxon>
        <taxon>Bacilli</taxon>
        <taxon>Lactobacillales</taxon>
        <taxon>Lactobacillaceae</taxon>
        <taxon>Weissella</taxon>
    </lineage>
</organism>
<dbReference type="PIRSF" id="PIRSF019574">
    <property type="entry name" value="Periplasmic_polyamine_BP"/>
    <property type="match status" value="1"/>
</dbReference>
<sequence>MKRLAWLTGIILAVVALLFGINIALQKSAESGLKTGSNKTLTIYNWGDYVDPSLIKKFQKETGYKVDYETFDSNEAMYTKIKQGGTHYDLAVPSDYMIQKMKKAHMLVKLDHSKLTGLNNYDKRFMNQPFDRGNQYSVPYFWGTLGIVYNDKYVKAGDIKTWNDLWNPKYKNSIMLIDSSRDIMGMTLASSGESVNTKSIPELAAAKGKLDTLMPNVKAIVADEIKMYMAQDEAALAVDYSGDAAEMIAENSHLHYVVPSDGGNLWFDNMVMPKTVKNKPAAYAFLNFMSQPENAAKNAEYVGYATPNKAGKALLPKSIRDDKQWYPAEKTLSHLEVYQDLGPYWVGQYNDYFLEFKMTNR</sequence>
<dbReference type="AlphaFoldDB" id="A0A0D1KJE8"/>
<dbReference type="Pfam" id="PF13416">
    <property type="entry name" value="SBP_bac_8"/>
    <property type="match status" value="1"/>
</dbReference>
<dbReference type="CDD" id="cd13663">
    <property type="entry name" value="PBP2_PotD_PotF_like_2"/>
    <property type="match status" value="1"/>
</dbReference>
<dbReference type="InterPro" id="IPR006059">
    <property type="entry name" value="SBP"/>
</dbReference>
<dbReference type="PANTHER" id="PTHR30222">
    <property type="entry name" value="SPERMIDINE/PUTRESCINE-BINDING PERIPLASMIC PROTEIN"/>
    <property type="match status" value="1"/>
</dbReference>